<organism evidence="1">
    <name type="scientific">Podoviridae sp. ctaNW81</name>
    <dbReference type="NCBI Taxonomy" id="2826562"/>
    <lineage>
        <taxon>Viruses</taxon>
        <taxon>Duplodnaviria</taxon>
        <taxon>Heunggongvirae</taxon>
        <taxon>Uroviricota</taxon>
        <taxon>Caudoviricetes</taxon>
    </lineage>
</organism>
<protein>
    <submittedName>
        <fullName evidence="1">Uncharacterized protein</fullName>
    </submittedName>
</protein>
<dbReference type="EMBL" id="BK014826">
    <property type="protein sequence ID" value="DAD77467.1"/>
    <property type="molecule type" value="Genomic_DNA"/>
</dbReference>
<reference evidence="1" key="1">
    <citation type="journal article" date="2021" name="Proc. Natl. Acad. Sci. U.S.A.">
        <title>A Catalog of Tens of Thousands of Viruses from Human Metagenomes Reveals Hidden Associations with Chronic Diseases.</title>
        <authorList>
            <person name="Tisza M.J."/>
            <person name="Buck C.B."/>
        </authorList>
    </citation>
    <scope>NUCLEOTIDE SEQUENCE</scope>
    <source>
        <strain evidence="1">CtaNW81</strain>
    </source>
</reference>
<accession>A0A8S5M620</accession>
<proteinExistence type="predicted"/>
<sequence>MSNLLQQLVPDITDRQERNAKQYRHFDENGRLTLCLRRHDTTGEWIDVTVAERARLGAIEIQLEIQRAETRAKEQERLDAYRAEHPEEFEEDEL</sequence>
<evidence type="ECO:0000313" key="1">
    <source>
        <dbReference type="EMBL" id="DAD77467.1"/>
    </source>
</evidence>
<name>A0A8S5M620_9CAUD</name>